<evidence type="ECO:0000256" key="2">
    <source>
        <dbReference type="PROSITE-ProRule" id="PRU00169"/>
    </source>
</evidence>
<evidence type="ECO:0000313" key="4">
    <source>
        <dbReference type="EMBL" id="SMP36750.1"/>
    </source>
</evidence>
<accession>A0ABY1PQK9</accession>
<dbReference type="EMBL" id="FXTY01000019">
    <property type="protein sequence ID" value="SMP36750.1"/>
    <property type="molecule type" value="Genomic_DNA"/>
</dbReference>
<dbReference type="InterPro" id="IPR001789">
    <property type="entry name" value="Sig_transdc_resp-reg_receiver"/>
</dbReference>
<keyword evidence="5" id="KW-1185">Reference proteome</keyword>
<dbReference type="SMART" id="SM00448">
    <property type="entry name" value="REC"/>
    <property type="match status" value="1"/>
</dbReference>
<evidence type="ECO:0000259" key="3">
    <source>
        <dbReference type="PROSITE" id="PS50110"/>
    </source>
</evidence>
<keyword evidence="1 2" id="KW-0597">Phosphoprotein</keyword>
<dbReference type="InterPro" id="IPR011006">
    <property type="entry name" value="CheY-like_superfamily"/>
</dbReference>
<evidence type="ECO:0000313" key="5">
    <source>
        <dbReference type="Proteomes" id="UP001157961"/>
    </source>
</evidence>
<feature type="modified residue" description="4-aspartylphosphate" evidence="2">
    <location>
        <position position="60"/>
    </location>
</feature>
<evidence type="ECO:0000256" key="1">
    <source>
        <dbReference type="ARBA" id="ARBA00022553"/>
    </source>
</evidence>
<name>A0ABY1PQK9_9RHOB</name>
<proteinExistence type="predicted"/>
<dbReference type="InterPro" id="IPR050595">
    <property type="entry name" value="Bact_response_regulator"/>
</dbReference>
<dbReference type="Gene3D" id="3.40.50.2300">
    <property type="match status" value="1"/>
</dbReference>
<protein>
    <submittedName>
        <fullName evidence="4">Response regulator receiver domain-containing protein</fullName>
    </submittedName>
</protein>
<dbReference type="SUPFAM" id="SSF52172">
    <property type="entry name" value="CheY-like"/>
    <property type="match status" value="1"/>
</dbReference>
<reference evidence="4 5" key="1">
    <citation type="submission" date="2017-05" db="EMBL/GenBank/DDBJ databases">
        <authorList>
            <person name="Varghese N."/>
            <person name="Submissions S."/>
        </authorList>
    </citation>
    <scope>NUCLEOTIDE SEQUENCE [LARGE SCALE GENOMIC DNA]</scope>
    <source>
        <strain evidence="4 5">DSM 29734</strain>
    </source>
</reference>
<dbReference type="RefSeq" id="WP_283428088.1">
    <property type="nucleotide sequence ID" value="NZ_FXTY01000019.1"/>
</dbReference>
<comment type="caution">
    <text evidence="4">The sequence shown here is derived from an EMBL/GenBank/DDBJ whole genome shotgun (WGS) entry which is preliminary data.</text>
</comment>
<organism evidence="4 5">
    <name type="scientific">Shimia sagamensis</name>
    <dbReference type="NCBI Taxonomy" id="1566352"/>
    <lineage>
        <taxon>Bacteria</taxon>
        <taxon>Pseudomonadati</taxon>
        <taxon>Pseudomonadota</taxon>
        <taxon>Alphaproteobacteria</taxon>
        <taxon>Rhodobacterales</taxon>
        <taxon>Roseobacteraceae</taxon>
    </lineage>
</organism>
<dbReference type="Proteomes" id="UP001157961">
    <property type="component" value="Unassembled WGS sequence"/>
</dbReference>
<dbReference type="PROSITE" id="PS50110">
    <property type="entry name" value="RESPONSE_REGULATORY"/>
    <property type="match status" value="1"/>
</dbReference>
<dbReference type="PANTHER" id="PTHR44591">
    <property type="entry name" value="STRESS RESPONSE REGULATOR PROTEIN 1"/>
    <property type="match status" value="1"/>
</dbReference>
<dbReference type="PANTHER" id="PTHR44591:SF3">
    <property type="entry name" value="RESPONSE REGULATORY DOMAIN-CONTAINING PROTEIN"/>
    <property type="match status" value="1"/>
</dbReference>
<gene>
    <name evidence="4" type="ORF">SAMN06265373_1196</name>
</gene>
<dbReference type="Pfam" id="PF00072">
    <property type="entry name" value="Response_reg"/>
    <property type="match status" value="1"/>
</dbReference>
<sequence>MSKKLPSFTTLVLDDDEEIVEEVAETIALIGGQVDAFSDPVKCIEYLKARRRSYDVLIIDLSMPLLNGLDFLKLALPYIANSPRQFLMTGLAELEGKQVESNSMLTVLHKPISISELREKVGHPLRFE</sequence>
<feature type="domain" description="Response regulatory" evidence="3">
    <location>
        <begin position="9"/>
        <end position="125"/>
    </location>
</feature>